<evidence type="ECO:0000256" key="5">
    <source>
        <dbReference type="ARBA" id="ARBA00023014"/>
    </source>
</evidence>
<dbReference type="SUPFAM" id="SSF51905">
    <property type="entry name" value="FAD/NAD(P)-binding domain"/>
    <property type="match status" value="1"/>
</dbReference>
<dbReference type="EMBL" id="JAMQGP010000003">
    <property type="protein sequence ID" value="MCM2679768.1"/>
    <property type="molecule type" value="Genomic_DNA"/>
</dbReference>
<dbReference type="Gene3D" id="3.50.50.60">
    <property type="entry name" value="FAD/NAD(P)-binding domain"/>
    <property type="match status" value="1"/>
</dbReference>
<evidence type="ECO:0000313" key="6">
    <source>
        <dbReference type="EMBL" id="MCM2679768.1"/>
    </source>
</evidence>
<dbReference type="GO" id="GO:0051539">
    <property type="term" value="F:4 iron, 4 sulfur cluster binding"/>
    <property type="evidence" value="ECO:0007669"/>
    <property type="project" value="UniProtKB-KW"/>
</dbReference>
<dbReference type="PANTHER" id="PTHR43498:SF1">
    <property type="entry name" value="COB--COM HETERODISULFIDE REDUCTASE IRON-SULFUR SUBUNIT A"/>
    <property type="match status" value="1"/>
</dbReference>
<dbReference type="InterPro" id="IPR036188">
    <property type="entry name" value="FAD/NAD-bd_sf"/>
</dbReference>
<dbReference type="AlphaFoldDB" id="A0AA41W7B0"/>
<evidence type="ECO:0000256" key="2">
    <source>
        <dbReference type="ARBA" id="ARBA00022723"/>
    </source>
</evidence>
<dbReference type="Pfam" id="PF12831">
    <property type="entry name" value="FAD_oxidored"/>
    <property type="match status" value="1"/>
</dbReference>
<name>A0AA41W7B0_9GAMM</name>
<evidence type="ECO:0000313" key="7">
    <source>
        <dbReference type="Proteomes" id="UP001165393"/>
    </source>
</evidence>
<gene>
    <name evidence="6" type="ORF">NAF29_08835</name>
</gene>
<accession>A0AA41W7B0</accession>
<keyword evidence="3" id="KW-0560">Oxidoreductase</keyword>
<dbReference type="RefSeq" id="WP_251261205.1">
    <property type="nucleotide sequence ID" value="NZ_JAMQGP010000003.1"/>
</dbReference>
<keyword evidence="1" id="KW-0004">4Fe-4S</keyword>
<protein>
    <submittedName>
        <fullName evidence="6">FAD-dependent oxidoreductase</fullName>
    </submittedName>
</protein>
<evidence type="ECO:0000256" key="3">
    <source>
        <dbReference type="ARBA" id="ARBA00023002"/>
    </source>
</evidence>
<evidence type="ECO:0000256" key="4">
    <source>
        <dbReference type="ARBA" id="ARBA00023004"/>
    </source>
</evidence>
<dbReference type="Proteomes" id="UP001165393">
    <property type="component" value="Unassembled WGS sequence"/>
</dbReference>
<proteinExistence type="predicted"/>
<comment type="caution">
    <text evidence="6">The sequence shown here is derived from an EMBL/GenBank/DDBJ whole genome shotgun (WGS) entry which is preliminary data.</text>
</comment>
<dbReference type="GO" id="GO:0046872">
    <property type="term" value="F:metal ion binding"/>
    <property type="evidence" value="ECO:0007669"/>
    <property type="project" value="UniProtKB-KW"/>
</dbReference>
<sequence length="761" mass="83625">MIIEKFNPDSRENKTNHLTTEFVVVGGGLAGVCAAISAARTGTQVILVQDRPVLGGNASSEVRLWALGATSHMGNNNRWSREGGVIDEIMLDNLRVNPEGNPLIFDTVLLDKVVAESNITLLLNTAAQQVHKSDDTTITRIDAFCSQNSTQYSISAPLFCDATGDGLVAFNAGAAFRIGAEAKTEFNELLASDEANTELLGHTLFFYSKKMNKPVSYSAPKFAYTQEEIGAIPRCGNIQGHDSGCKFWWIEFGGVKDTIYETEDIKWELWKIVYGIWDYIKNSGKFDDVDNLTLEWVGTVPGKRESRRFEGEYMLTQSDIVEQTEFSDAVSYGGWAIDIHPAEGIYSDRPACSQFHSKGVYQIPYRCFVSKDIDNLFYAGRIISASHMAFGSTRVMITCAHGGQAVGAAAAMCIQQNCSPKSLLAPQKMQELQQRLSAVAHGIPGITLDQSQNKAATATLSASSELALSTYESNGDYQQLCQSSAQLVPLQSGPAPLMAITVKATEATQLTCQLRTSSKPANYTPDEILKTIEIPVEVGEQCVSIDFSDVNVGDQYGFICFLANDAISLPLSDRLITGTLAVFNKVHKAVSNTGRQTPPPNSGIDEFELWTPERRPNGQNLAMTFSPPLAAFNVEQVVNGHVRPWLKANAWVSDLSDPQPRLTLTWPEEVTIEQIDMFFDSDSDHALETVLMEHPETVIPYCVQRYRIKTAEGKLIADVNDNHQTMNRLCLASPIQTQQIVIEFSHPSDHVPAALFGIEIH</sequence>
<keyword evidence="7" id="KW-1185">Reference proteome</keyword>
<evidence type="ECO:0000256" key="1">
    <source>
        <dbReference type="ARBA" id="ARBA00022485"/>
    </source>
</evidence>
<keyword evidence="5" id="KW-0411">Iron-sulfur</keyword>
<dbReference type="PANTHER" id="PTHR43498">
    <property type="entry name" value="FERREDOXIN:COB-COM HETERODISULFIDE REDUCTASE SUBUNIT A"/>
    <property type="match status" value="1"/>
</dbReference>
<keyword evidence="4" id="KW-0408">Iron</keyword>
<reference evidence="6 7" key="1">
    <citation type="journal article" date="2013" name="Antonie Van Leeuwenhoek">
        <title>Echinimonas agarilytica gen. nov., sp. nov., a new gammaproteobacterium isolated from the sea urchin Strongylocentrotus intermedius.</title>
        <authorList>
            <person name="Nedashkovskaya O.I."/>
            <person name="Stenkova A.M."/>
            <person name="Zhukova N.V."/>
            <person name="Van Trappen S."/>
            <person name="Lee J.S."/>
            <person name="Kim S.B."/>
        </authorList>
    </citation>
    <scope>NUCLEOTIDE SEQUENCE [LARGE SCALE GENOMIC DNA]</scope>
    <source>
        <strain evidence="6 7">KMM 6351</strain>
    </source>
</reference>
<keyword evidence="2" id="KW-0479">Metal-binding</keyword>
<dbReference type="InterPro" id="IPR039650">
    <property type="entry name" value="HdrA-like"/>
</dbReference>
<dbReference type="GO" id="GO:0016491">
    <property type="term" value="F:oxidoreductase activity"/>
    <property type="evidence" value="ECO:0007669"/>
    <property type="project" value="UniProtKB-KW"/>
</dbReference>
<organism evidence="6 7">
    <name type="scientific">Echinimonas agarilytica</name>
    <dbReference type="NCBI Taxonomy" id="1215918"/>
    <lineage>
        <taxon>Bacteria</taxon>
        <taxon>Pseudomonadati</taxon>
        <taxon>Pseudomonadota</taxon>
        <taxon>Gammaproteobacteria</taxon>
        <taxon>Alteromonadales</taxon>
        <taxon>Echinimonadaceae</taxon>
        <taxon>Echinimonas</taxon>
    </lineage>
</organism>